<keyword evidence="1" id="KW-0812">Transmembrane</keyword>
<proteinExistence type="predicted"/>
<dbReference type="EMBL" id="JAKJXO020000017">
    <property type="protein sequence ID" value="KAL1594326.1"/>
    <property type="molecule type" value="Genomic_DNA"/>
</dbReference>
<keyword evidence="3" id="KW-1185">Reference proteome</keyword>
<reference evidence="2 3" key="1">
    <citation type="submission" date="2024-02" db="EMBL/GenBank/DDBJ databases">
        <title>De novo assembly and annotation of 12 fungi associated with fruit tree decline syndrome in Ontario, Canada.</title>
        <authorList>
            <person name="Sulman M."/>
            <person name="Ellouze W."/>
            <person name="Ilyukhin E."/>
        </authorList>
    </citation>
    <scope>NUCLEOTIDE SEQUENCE [LARGE SCALE GENOMIC DNA]</scope>
    <source>
        <strain evidence="2 3">M42-189</strain>
    </source>
</reference>
<organism evidence="2 3">
    <name type="scientific">Paraconiothyrium brasiliense</name>
    <dbReference type="NCBI Taxonomy" id="300254"/>
    <lineage>
        <taxon>Eukaryota</taxon>
        <taxon>Fungi</taxon>
        <taxon>Dikarya</taxon>
        <taxon>Ascomycota</taxon>
        <taxon>Pezizomycotina</taxon>
        <taxon>Dothideomycetes</taxon>
        <taxon>Pleosporomycetidae</taxon>
        <taxon>Pleosporales</taxon>
        <taxon>Massarineae</taxon>
        <taxon>Didymosphaeriaceae</taxon>
        <taxon>Paraconiothyrium</taxon>
    </lineage>
</organism>
<keyword evidence="1" id="KW-0472">Membrane</keyword>
<dbReference type="Proteomes" id="UP001521785">
    <property type="component" value="Unassembled WGS sequence"/>
</dbReference>
<comment type="caution">
    <text evidence="2">The sequence shown here is derived from an EMBL/GenBank/DDBJ whole genome shotgun (WGS) entry which is preliminary data.</text>
</comment>
<gene>
    <name evidence="2" type="ORF">SLS60_010085</name>
</gene>
<evidence type="ECO:0000313" key="3">
    <source>
        <dbReference type="Proteomes" id="UP001521785"/>
    </source>
</evidence>
<name>A0ABR3QQ95_9PLEO</name>
<keyword evidence="1" id="KW-1133">Transmembrane helix</keyword>
<accession>A0ABR3QQ95</accession>
<protein>
    <submittedName>
        <fullName evidence="2">Uncharacterized protein</fullName>
    </submittedName>
</protein>
<feature type="transmembrane region" description="Helical" evidence="1">
    <location>
        <begin position="33"/>
        <end position="53"/>
    </location>
</feature>
<sequence length="217" mass="23875">MGTGQEDHPAIPIFGLHKITSLGTYYTSNKMKFTTALLITLIGIATAAPAPALDIEKRFPSSATKVPIYSHRWQNNVWTPATDNVGRAVHTTALETISTFDITAADVGKTFKIQFWSDHITTPPKQAIQIFTNNNVPQTAGGVPPKMSNGRNVFLGSFLAQYIGDAVEISPSESQLWKTVRFTSPGKYAFNVVGIYVQNPTDLTWNTRTEGLYLKRV</sequence>
<evidence type="ECO:0000313" key="2">
    <source>
        <dbReference type="EMBL" id="KAL1594326.1"/>
    </source>
</evidence>
<evidence type="ECO:0000256" key="1">
    <source>
        <dbReference type="SAM" id="Phobius"/>
    </source>
</evidence>